<dbReference type="Gene3D" id="1.20.120.450">
    <property type="entry name" value="dinb family like domain"/>
    <property type="match status" value="1"/>
</dbReference>
<organism evidence="1 2">
    <name type="scientific">Candidatus Nephthysia bennettiae</name>
    <dbReference type="NCBI Taxonomy" id="3127016"/>
    <lineage>
        <taxon>Bacteria</taxon>
        <taxon>Bacillati</taxon>
        <taxon>Candidatus Dormiibacterota</taxon>
        <taxon>Candidatus Dormibacteria</taxon>
        <taxon>Candidatus Dormibacterales</taxon>
        <taxon>Candidatus Dormibacteraceae</taxon>
        <taxon>Candidatus Nephthysia</taxon>
    </lineage>
</organism>
<evidence type="ECO:0008006" key="3">
    <source>
        <dbReference type="Google" id="ProtNLM"/>
    </source>
</evidence>
<reference evidence="1" key="1">
    <citation type="submission" date="2020-10" db="EMBL/GenBank/DDBJ databases">
        <title>Ca. Dormibacterota MAGs.</title>
        <authorList>
            <person name="Montgomery K."/>
        </authorList>
    </citation>
    <scope>NUCLEOTIDE SEQUENCE [LARGE SCALE GENOMIC DNA]</scope>
    <source>
        <strain evidence="1">SC8812_S17_10</strain>
    </source>
</reference>
<protein>
    <recommendedName>
        <fullName evidence="3">ClbS/DfsB family four-helix bundle protein</fullName>
    </recommendedName>
</protein>
<evidence type="ECO:0000313" key="1">
    <source>
        <dbReference type="EMBL" id="MBJ7597103.1"/>
    </source>
</evidence>
<comment type="caution">
    <text evidence="1">The sequence shown here is derived from an EMBL/GenBank/DDBJ whole genome shotgun (WGS) entry which is preliminary data.</text>
</comment>
<dbReference type="Proteomes" id="UP000612893">
    <property type="component" value="Unassembled WGS sequence"/>
</dbReference>
<accession>A0A934K5J2</accession>
<name>A0A934K5J2_9BACT</name>
<sequence length="157" mass="18205">MLLTTDSSRNWLTMTLAEQRLNSNHGRLVRAARAVPPFARHVPIEGWGWTARDLLAHILAWQEEALRRFRDPHARCLRREEMDAWNEAARERMEDLRWDEILTRIEAAHEALKPFLSDEAPSWLAACTYRHYTEHTRTLLSLGQSPTTTVVPIAAQL</sequence>
<proteinExistence type="predicted"/>
<dbReference type="AlphaFoldDB" id="A0A934K5J2"/>
<dbReference type="SUPFAM" id="SSF109854">
    <property type="entry name" value="DinB/YfiT-like putative metalloenzymes"/>
    <property type="match status" value="1"/>
</dbReference>
<dbReference type="InterPro" id="IPR034660">
    <property type="entry name" value="DinB/YfiT-like"/>
</dbReference>
<dbReference type="EMBL" id="JAEKNR010000038">
    <property type="protein sequence ID" value="MBJ7597103.1"/>
    <property type="molecule type" value="Genomic_DNA"/>
</dbReference>
<gene>
    <name evidence="1" type="ORF">JF922_03320</name>
</gene>
<evidence type="ECO:0000313" key="2">
    <source>
        <dbReference type="Proteomes" id="UP000612893"/>
    </source>
</evidence>
<keyword evidence="2" id="KW-1185">Reference proteome</keyword>